<dbReference type="Gene3D" id="3.40.50.2300">
    <property type="match status" value="2"/>
</dbReference>
<protein>
    <submittedName>
        <fullName evidence="4">ABC transporter substrate-binding protein</fullName>
    </submittedName>
</protein>
<dbReference type="PANTHER" id="PTHR47235">
    <property type="entry name" value="BLR6548 PROTEIN"/>
    <property type="match status" value="1"/>
</dbReference>
<dbReference type="InterPro" id="IPR028081">
    <property type="entry name" value="Leu-bd"/>
</dbReference>
<accession>A0ABU9BQI9</accession>
<evidence type="ECO:0000256" key="1">
    <source>
        <dbReference type="ARBA" id="ARBA00010062"/>
    </source>
</evidence>
<organism evidence="4 5">
    <name type="scientific">Ideonella lacteola</name>
    <dbReference type="NCBI Taxonomy" id="2984193"/>
    <lineage>
        <taxon>Bacteria</taxon>
        <taxon>Pseudomonadati</taxon>
        <taxon>Pseudomonadota</taxon>
        <taxon>Betaproteobacteria</taxon>
        <taxon>Burkholderiales</taxon>
        <taxon>Sphaerotilaceae</taxon>
        <taxon>Ideonella</taxon>
    </lineage>
</organism>
<name>A0ABU9BQI9_9BURK</name>
<comment type="similarity">
    <text evidence="1">Belongs to the leucine-binding protein family.</text>
</comment>
<proteinExistence type="inferred from homology"/>
<evidence type="ECO:0000259" key="3">
    <source>
        <dbReference type="Pfam" id="PF13458"/>
    </source>
</evidence>
<keyword evidence="5" id="KW-1185">Reference proteome</keyword>
<dbReference type="RefSeq" id="WP_341426643.1">
    <property type="nucleotide sequence ID" value="NZ_JBBUTG010000009.1"/>
</dbReference>
<reference evidence="4 5" key="1">
    <citation type="submission" date="2024-04" db="EMBL/GenBank/DDBJ databases">
        <title>Novel species of the genus Ideonella isolated from streams.</title>
        <authorList>
            <person name="Lu H."/>
        </authorList>
    </citation>
    <scope>NUCLEOTIDE SEQUENCE [LARGE SCALE GENOMIC DNA]</scope>
    <source>
        <strain evidence="4 5">DXS29W</strain>
    </source>
</reference>
<dbReference type="Pfam" id="PF13458">
    <property type="entry name" value="Peripla_BP_6"/>
    <property type="match status" value="1"/>
</dbReference>
<comment type="caution">
    <text evidence="4">The sequence shown here is derived from an EMBL/GenBank/DDBJ whole genome shotgun (WGS) entry which is preliminary data.</text>
</comment>
<keyword evidence="2" id="KW-0732">Signal</keyword>
<dbReference type="Proteomes" id="UP001371218">
    <property type="component" value="Unassembled WGS sequence"/>
</dbReference>
<dbReference type="PANTHER" id="PTHR47235:SF1">
    <property type="entry name" value="BLR6548 PROTEIN"/>
    <property type="match status" value="1"/>
</dbReference>
<evidence type="ECO:0000313" key="4">
    <source>
        <dbReference type="EMBL" id="MEK8032231.1"/>
    </source>
</evidence>
<feature type="domain" description="Leucine-binding protein" evidence="3">
    <location>
        <begin position="36"/>
        <end position="356"/>
    </location>
</feature>
<sequence>MQRRSFMQALSAASAVGLGTSMGAWPLISRADSRVVRFGQSASLTGGQSAYGQDMRSGIAAAFMAANAQNTGVRFELNCLDDGGLRANCMKNVLNLTESDAIGLIGFTSGVGAEASLPVFEDSRISLMGTASGNLGLRAQGVKNVFNVRVGHDAEYRRMVGYAKDFGLQRVGIVYMGDAAVSNLNALKQTLADANITPKVSVAIDRNATNFDAAARDLLANRPDCVMFTTNAEPICKIIEQMSAAKYPGLYYASSYSGQTLIDKLVARQQGCVMSLVVPRPSSMGTPVVNQCQRDLALLNNGSRLGVTTLEGYIVGRIAVEATHQAINSGRLSRARFGEVLAGLRTDLGGFRVDFGGTSQGSKFVDLMAVDRYGRLVG</sequence>
<dbReference type="EMBL" id="JBBUTG010000009">
    <property type="protein sequence ID" value="MEK8032231.1"/>
    <property type="molecule type" value="Genomic_DNA"/>
</dbReference>
<evidence type="ECO:0000313" key="5">
    <source>
        <dbReference type="Proteomes" id="UP001371218"/>
    </source>
</evidence>
<dbReference type="InterPro" id="IPR028082">
    <property type="entry name" value="Peripla_BP_I"/>
</dbReference>
<dbReference type="SUPFAM" id="SSF53822">
    <property type="entry name" value="Periplasmic binding protein-like I"/>
    <property type="match status" value="1"/>
</dbReference>
<evidence type="ECO:0000256" key="2">
    <source>
        <dbReference type="ARBA" id="ARBA00022729"/>
    </source>
</evidence>
<gene>
    <name evidence="4" type="ORF">AACH06_15490</name>
</gene>